<dbReference type="PANTHER" id="PTHR12214:SF0">
    <property type="entry name" value="LD29489P"/>
    <property type="match status" value="1"/>
</dbReference>
<dbReference type="InterPro" id="IPR028211">
    <property type="entry name" value="Ntr2"/>
</dbReference>
<evidence type="ECO:0000256" key="2">
    <source>
        <dbReference type="ARBA" id="ARBA00023242"/>
    </source>
</evidence>
<evidence type="ECO:0000256" key="1">
    <source>
        <dbReference type="ARBA" id="ARBA00004123"/>
    </source>
</evidence>
<dbReference type="EMBL" id="JAXOVC010000007">
    <property type="protein sequence ID" value="KAK4499395.1"/>
    <property type="molecule type" value="Genomic_DNA"/>
</dbReference>
<dbReference type="Pfam" id="PF15458">
    <property type="entry name" value="NTR2"/>
    <property type="match status" value="1"/>
</dbReference>
<evidence type="ECO:0008006" key="7">
    <source>
        <dbReference type="Google" id="ProtNLM"/>
    </source>
</evidence>
<feature type="region of interest" description="Disordered" evidence="4">
    <location>
        <begin position="189"/>
        <end position="210"/>
    </location>
</feature>
<feature type="compositionally biased region" description="Polar residues" evidence="4">
    <location>
        <begin position="293"/>
        <end position="309"/>
    </location>
</feature>
<feature type="coiled-coil region" evidence="3">
    <location>
        <begin position="331"/>
        <end position="386"/>
    </location>
</feature>
<feature type="compositionally biased region" description="Acidic residues" evidence="4">
    <location>
        <begin position="424"/>
        <end position="440"/>
    </location>
</feature>
<comment type="caution">
    <text evidence="5">The sequence shown here is derived from an EMBL/GenBank/DDBJ whole genome shotgun (WGS) entry which is preliminary data.</text>
</comment>
<keyword evidence="6" id="KW-1185">Reference proteome</keyword>
<feature type="compositionally biased region" description="Acidic residues" evidence="4">
    <location>
        <begin position="274"/>
        <end position="283"/>
    </location>
</feature>
<feature type="compositionally biased region" description="Polar residues" evidence="4">
    <location>
        <begin position="117"/>
        <end position="139"/>
    </location>
</feature>
<protein>
    <recommendedName>
        <fullName evidence="7">Nineteen complex-related protein 2-domain-containing protein</fullName>
    </recommendedName>
</protein>
<reference evidence="5 6" key="1">
    <citation type="journal article" date="2023" name="G3 (Bethesda)">
        <title>A chromosome-level genome assembly of Zasmidium syzygii isolated from banana leaves.</title>
        <authorList>
            <person name="van Westerhoven A.C."/>
            <person name="Mehrabi R."/>
            <person name="Talebi R."/>
            <person name="Steentjes M.B.F."/>
            <person name="Corcolon B."/>
            <person name="Chong P.A."/>
            <person name="Kema G.H.J."/>
            <person name="Seidl M.F."/>
        </authorList>
    </citation>
    <scope>NUCLEOTIDE SEQUENCE [LARGE SCALE GENOMIC DNA]</scope>
    <source>
        <strain evidence="5 6">P124</strain>
    </source>
</reference>
<feature type="region of interest" description="Disordered" evidence="4">
    <location>
        <begin position="253"/>
        <end position="328"/>
    </location>
</feature>
<organism evidence="5 6">
    <name type="scientific">Zasmidium cellare</name>
    <name type="common">Wine cellar mold</name>
    <name type="synonym">Racodium cellare</name>
    <dbReference type="NCBI Taxonomy" id="395010"/>
    <lineage>
        <taxon>Eukaryota</taxon>
        <taxon>Fungi</taxon>
        <taxon>Dikarya</taxon>
        <taxon>Ascomycota</taxon>
        <taxon>Pezizomycotina</taxon>
        <taxon>Dothideomycetes</taxon>
        <taxon>Dothideomycetidae</taxon>
        <taxon>Mycosphaerellales</taxon>
        <taxon>Mycosphaerellaceae</taxon>
        <taxon>Zasmidium</taxon>
    </lineage>
</organism>
<feature type="region of interest" description="Disordered" evidence="4">
    <location>
        <begin position="387"/>
        <end position="450"/>
    </location>
</feature>
<evidence type="ECO:0000256" key="4">
    <source>
        <dbReference type="SAM" id="MobiDB-lite"/>
    </source>
</evidence>
<dbReference type="InterPro" id="IPR012890">
    <property type="entry name" value="GCFC2-like"/>
</dbReference>
<feature type="compositionally biased region" description="Basic residues" evidence="4">
    <location>
        <begin position="1"/>
        <end position="12"/>
    </location>
</feature>
<proteinExistence type="predicted"/>
<accession>A0ABR0EE30</accession>
<keyword evidence="2" id="KW-0539">Nucleus</keyword>
<name>A0ABR0EE30_ZASCE</name>
<sequence length="475" mass="52060">MKKSSSLRRVPRKIGQDDDDEEGPQAPSESVIKRPAAKPRKSTSLRQSFGPSAVEDEEDSEAAVITPKKSNVSRIAIQRNASKRSSLLASQIPARNSEDEEDRPSYSAASLQELKDSTPSTPQNADPTSDTAIEHVSSGTQALDISSKFGSSLARYQQSSAIPSATEIAEKKARRARLAKEQQAEEFISLDPDDPDLDDEDDNVMKDENGRLVLKPKDKYGQLESRLVADDEDIMENFDEFTEDGRIALGRKAEAEAARRRKQEMAAQIAEAEGASDAESDDSERERNEAFENAQTKHGTYVQNANSSDPADLRPKTPPIITPLPTLDGAIERLRKQLSEMQSSRMQKLQAMEHLQREKIRLAEEEVRIQRALKETAEKFEELRKEKGIGAESKSDVPAIEAPPELPLNGDGIAAGKEEVDRERDDDEEMEDEEDEEEESGAGFAGLGFGGSRTGLGAGFGLGFKAADDGEGSRS</sequence>
<dbReference type="Proteomes" id="UP001305779">
    <property type="component" value="Unassembled WGS sequence"/>
</dbReference>
<feature type="compositionally biased region" description="Acidic residues" evidence="4">
    <location>
        <begin position="191"/>
        <end position="202"/>
    </location>
</feature>
<gene>
    <name evidence="5" type="ORF">PRZ48_009909</name>
</gene>
<feature type="compositionally biased region" description="Polar residues" evidence="4">
    <location>
        <begin position="68"/>
        <end position="89"/>
    </location>
</feature>
<evidence type="ECO:0000313" key="6">
    <source>
        <dbReference type="Proteomes" id="UP001305779"/>
    </source>
</evidence>
<evidence type="ECO:0000256" key="3">
    <source>
        <dbReference type="SAM" id="Coils"/>
    </source>
</evidence>
<evidence type="ECO:0000313" key="5">
    <source>
        <dbReference type="EMBL" id="KAK4499395.1"/>
    </source>
</evidence>
<keyword evidence="3" id="KW-0175">Coiled coil</keyword>
<dbReference type="PANTHER" id="PTHR12214">
    <property type="entry name" value="GC-RICH SEQUENCE DNA-BINDING FACTOR"/>
    <property type="match status" value="1"/>
</dbReference>
<comment type="subcellular location">
    <subcellularLocation>
        <location evidence="1">Nucleus</location>
    </subcellularLocation>
</comment>
<feature type="region of interest" description="Disordered" evidence="4">
    <location>
        <begin position="1"/>
        <end position="139"/>
    </location>
</feature>